<proteinExistence type="predicted"/>
<organism evidence="2 3">
    <name type="scientific">Amphiprion percula</name>
    <name type="common">Orange clownfish</name>
    <name type="synonym">Lutjanus percula</name>
    <dbReference type="NCBI Taxonomy" id="161767"/>
    <lineage>
        <taxon>Eukaryota</taxon>
        <taxon>Metazoa</taxon>
        <taxon>Chordata</taxon>
        <taxon>Craniata</taxon>
        <taxon>Vertebrata</taxon>
        <taxon>Euteleostomi</taxon>
        <taxon>Actinopterygii</taxon>
        <taxon>Neopterygii</taxon>
        <taxon>Teleostei</taxon>
        <taxon>Neoteleostei</taxon>
        <taxon>Acanthomorphata</taxon>
        <taxon>Ovalentaria</taxon>
        <taxon>Pomacentridae</taxon>
        <taxon>Amphiprion</taxon>
    </lineage>
</organism>
<evidence type="ECO:0000313" key="3">
    <source>
        <dbReference type="Proteomes" id="UP000265080"/>
    </source>
</evidence>
<evidence type="ECO:0000256" key="1">
    <source>
        <dbReference type="SAM" id="MobiDB-lite"/>
    </source>
</evidence>
<feature type="region of interest" description="Disordered" evidence="1">
    <location>
        <begin position="79"/>
        <end position="121"/>
    </location>
</feature>
<protein>
    <submittedName>
        <fullName evidence="2">Uncharacterized protein</fullName>
    </submittedName>
</protein>
<feature type="region of interest" description="Disordered" evidence="1">
    <location>
        <begin position="6"/>
        <end position="31"/>
    </location>
</feature>
<sequence length="121" mass="12319">MFHVVNLQDSAAGQIQPQQTEPPPGVVEPCTSQGVVEPCTSQGVVEPCTSQGVVEPCTSQGVVEPCTSQGVIEPCTSQFQVPRPPSCPPSIEAPWRASCPAASQRGTTPAPPPAAGPSSAS</sequence>
<dbReference type="Ensembl" id="ENSAPET00000029293.1">
    <property type="protein sequence ID" value="ENSAPEP00000028540.1"/>
    <property type="gene ID" value="ENSAPEG00000020277.1"/>
</dbReference>
<accession>A0A3P8TQZ7</accession>
<reference evidence="2 3" key="1">
    <citation type="submission" date="2018-03" db="EMBL/GenBank/DDBJ databases">
        <title>Finding Nemo's genes: A chromosome-scale reference assembly of the genome of the orange clownfish Amphiprion percula.</title>
        <authorList>
            <person name="Lehmann R."/>
        </authorList>
    </citation>
    <scope>NUCLEOTIDE SEQUENCE</scope>
</reference>
<dbReference type="GeneTree" id="ENSGT01120000275514"/>
<dbReference type="AlphaFoldDB" id="A0A3P8TQZ7"/>
<feature type="compositionally biased region" description="Polar residues" evidence="1">
    <location>
        <begin position="7"/>
        <end position="19"/>
    </location>
</feature>
<dbReference type="Proteomes" id="UP000265080">
    <property type="component" value="Chromosome 23"/>
</dbReference>
<reference evidence="2" key="2">
    <citation type="submission" date="2025-08" db="UniProtKB">
        <authorList>
            <consortium name="Ensembl"/>
        </authorList>
    </citation>
    <scope>IDENTIFICATION</scope>
</reference>
<dbReference type="OMA" id="QGVIEPC"/>
<name>A0A3P8TQZ7_AMPPE</name>
<keyword evidence="3" id="KW-1185">Reference proteome</keyword>
<evidence type="ECO:0000313" key="2">
    <source>
        <dbReference type="Ensembl" id="ENSAPEP00000028540.1"/>
    </source>
</evidence>
<reference evidence="2" key="3">
    <citation type="submission" date="2025-09" db="UniProtKB">
        <authorList>
            <consortium name="Ensembl"/>
        </authorList>
    </citation>
    <scope>IDENTIFICATION</scope>
</reference>